<dbReference type="OMA" id="FVIMEEC"/>
<dbReference type="OrthoDB" id="754047at2759"/>
<keyword evidence="3 6" id="KW-0812">Transmembrane</keyword>
<feature type="transmembrane region" description="Helical" evidence="6">
    <location>
        <begin position="167"/>
        <end position="188"/>
    </location>
</feature>
<feature type="transmembrane region" description="Helical" evidence="6">
    <location>
        <begin position="348"/>
        <end position="368"/>
    </location>
</feature>
<evidence type="ECO:0000256" key="3">
    <source>
        <dbReference type="ARBA" id="ARBA00022692"/>
    </source>
</evidence>
<dbReference type="Proteomes" id="UP000751190">
    <property type="component" value="Unassembled WGS sequence"/>
</dbReference>
<evidence type="ECO:0000256" key="1">
    <source>
        <dbReference type="ARBA" id="ARBA00004141"/>
    </source>
</evidence>
<feature type="transmembrane region" description="Helical" evidence="6">
    <location>
        <begin position="417"/>
        <end position="436"/>
    </location>
</feature>
<comment type="subcellular location">
    <subcellularLocation>
        <location evidence="1">Membrane</location>
        <topology evidence="1">Multi-pass membrane protein</topology>
    </subcellularLocation>
</comment>
<feature type="transmembrane region" description="Helical" evidence="6">
    <location>
        <begin position="236"/>
        <end position="256"/>
    </location>
</feature>
<dbReference type="InterPro" id="IPR039309">
    <property type="entry name" value="BT1"/>
</dbReference>
<keyword evidence="2" id="KW-0813">Transport</keyword>
<dbReference type="EMBL" id="JAGTXO010000075">
    <property type="protein sequence ID" value="KAG8457287.1"/>
    <property type="molecule type" value="Genomic_DNA"/>
</dbReference>
<evidence type="ECO:0000313" key="7">
    <source>
        <dbReference type="EMBL" id="KAG8457287.1"/>
    </source>
</evidence>
<dbReference type="Pfam" id="PF03092">
    <property type="entry name" value="BT1"/>
    <property type="match status" value="1"/>
</dbReference>
<keyword evidence="5 6" id="KW-0472">Membrane</keyword>
<keyword evidence="4 6" id="KW-1133">Transmembrane helix</keyword>
<evidence type="ECO:0000256" key="4">
    <source>
        <dbReference type="ARBA" id="ARBA00022989"/>
    </source>
</evidence>
<sequence>MRNDCDSAPADETTEAFDAVPMSADEYVAMAHTLPRDATALDYATFYPRALGAFFARLSAAFGWRYVTFVVLVYGLNQGLGESFTFFAVQYLLSDRRPAGLELSPARYAAVDSFANIPWQMKAIYGMVSDLVPIRGLHRAPYIAGAALVGTAAFGALALVRAGTAGTHAIAALLFCANLSMASPDVMIDASMAARTSAHAHAAPDLQALAWGSLSVCSLLGSLVKGRLLATRGTRALLATGVGTSAMLLAPAWLGWLGERRRDDGDRAPCCGRAAREAARAVCSDPARASVLKLSVGVCVLSFATGGLSMGTDSATAIWAGGACVTAFVCAAILHFERAVSMTLAKASVYIFLSGALQPSTPVMFFWYRESAASCTAEGEASWRAAPPPVPRAGGLGARLFADVHNEHARPCFDPEFLGWMSVVGYASFALGTMLYHRSFTRWSYRRIWQGTQCAFVLLNLLDYVWVSRWNLALGVPDTAFMLGEEVLAPVFSRLSAMPMFILAARLCPPGIEGTLFALTMGLSNFGGKMGSVLAIGLLDALGGVDAPTFTNLRLLVVIRALTRALPLLLIPFLVPTGSPSDIDLVAEPGGGAVAPDGVAKLRAAAGKGGSSASAHGAAESADGVAAGGATAAVGRTMV</sequence>
<comment type="caution">
    <text evidence="7">The sequence shown here is derived from an EMBL/GenBank/DDBJ whole genome shotgun (WGS) entry which is preliminary data.</text>
</comment>
<dbReference type="GO" id="GO:0016020">
    <property type="term" value="C:membrane"/>
    <property type="evidence" value="ECO:0007669"/>
    <property type="project" value="UniProtKB-SubCell"/>
</dbReference>
<proteinExistence type="predicted"/>
<reference evidence="7" key="1">
    <citation type="submission" date="2021-05" db="EMBL/GenBank/DDBJ databases">
        <title>The genome of the haptophyte Pavlova lutheri (Diacronema luteri, Pavlovales) - a model for lipid biosynthesis in eukaryotic algae.</title>
        <authorList>
            <person name="Hulatt C.J."/>
            <person name="Posewitz M.C."/>
        </authorList>
    </citation>
    <scope>NUCLEOTIDE SEQUENCE</scope>
    <source>
        <strain evidence="7">NIVA-4/92</strain>
    </source>
</reference>
<feature type="transmembrane region" description="Helical" evidence="6">
    <location>
        <begin position="54"/>
        <end position="76"/>
    </location>
</feature>
<feature type="transmembrane region" description="Helical" evidence="6">
    <location>
        <begin position="140"/>
        <end position="160"/>
    </location>
</feature>
<dbReference type="PANTHER" id="PTHR31585:SF0">
    <property type="entry name" value="FOLATE-BIOPTERIN TRANSPORTER 1, CHLOROPLASTIC"/>
    <property type="match status" value="1"/>
</dbReference>
<evidence type="ECO:0000256" key="5">
    <source>
        <dbReference type="ARBA" id="ARBA00023136"/>
    </source>
</evidence>
<protein>
    <recommendedName>
        <fullName evidence="9">Folate/biopterin transporter</fullName>
    </recommendedName>
</protein>
<feature type="transmembrane region" description="Helical" evidence="6">
    <location>
        <begin position="317"/>
        <end position="336"/>
    </location>
</feature>
<evidence type="ECO:0000256" key="6">
    <source>
        <dbReference type="SAM" id="Phobius"/>
    </source>
</evidence>
<organism evidence="7 8">
    <name type="scientific">Diacronema lutheri</name>
    <name type="common">Unicellular marine alga</name>
    <name type="synonym">Monochrysis lutheri</name>
    <dbReference type="NCBI Taxonomy" id="2081491"/>
    <lineage>
        <taxon>Eukaryota</taxon>
        <taxon>Haptista</taxon>
        <taxon>Haptophyta</taxon>
        <taxon>Pavlovophyceae</taxon>
        <taxon>Pavlovales</taxon>
        <taxon>Pavlovaceae</taxon>
        <taxon>Diacronema</taxon>
    </lineage>
</organism>
<feature type="transmembrane region" description="Helical" evidence="6">
    <location>
        <begin position="208"/>
        <end position="224"/>
    </location>
</feature>
<evidence type="ECO:0008006" key="9">
    <source>
        <dbReference type="Google" id="ProtNLM"/>
    </source>
</evidence>
<evidence type="ECO:0000313" key="8">
    <source>
        <dbReference type="Proteomes" id="UP000751190"/>
    </source>
</evidence>
<gene>
    <name evidence="7" type="ORF">KFE25_001024</name>
</gene>
<name>A0A8J5X6W7_DIALT</name>
<dbReference type="AlphaFoldDB" id="A0A8J5X6W7"/>
<keyword evidence="8" id="KW-1185">Reference proteome</keyword>
<accession>A0A8J5X6W7</accession>
<dbReference type="PANTHER" id="PTHR31585">
    <property type="entry name" value="FOLATE-BIOPTERIN TRANSPORTER 1, CHLOROPLASTIC"/>
    <property type="match status" value="1"/>
</dbReference>
<evidence type="ECO:0000256" key="2">
    <source>
        <dbReference type="ARBA" id="ARBA00022448"/>
    </source>
</evidence>